<comment type="caution">
    <text evidence="2">The sequence shown here is derived from an EMBL/GenBank/DDBJ whole genome shotgun (WGS) entry which is preliminary data.</text>
</comment>
<dbReference type="EMBL" id="PQXN01000020">
    <property type="protein sequence ID" value="TGO62391.1"/>
    <property type="molecule type" value="Genomic_DNA"/>
</dbReference>
<feature type="chain" id="PRO_5021490459" description="DUF11 domain-containing protein" evidence="1">
    <location>
        <begin position="19"/>
        <end position="136"/>
    </location>
</feature>
<evidence type="ECO:0000256" key="1">
    <source>
        <dbReference type="SAM" id="SignalP"/>
    </source>
</evidence>
<dbReference type="SUPFAM" id="SSF49503">
    <property type="entry name" value="Cupredoxins"/>
    <property type="match status" value="1"/>
</dbReference>
<evidence type="ECO:0000313" key="2">
    <source>
        <dbReference type="EMBL" id="TGO62391.1"/>
    </source>
</evidence>
<evidence type="ECO:0000313" key="3">
    <source>
        <dbReference type="Proteomes" id="UP000297527"/>
    </source>
</evidence>
<proteinExistence type="predicted"/>
<gene>
    <name evidence="2" type="ORF">BCON_0020g00640</name>
</gene>
<keyword evidence="1" id="KW-0732">Signal</keyword>
<dbReference type="Gene3D" id="2.60.40.420">
    <property type="entry name" value="Cupredoxins - blue copper proteins"/>
    <property type="match status" value="1"/>
</dbReference>
<name>A0A4Z1ILE4_9HELO</name>
<dbReference type="AlphaFoldDB" id="A0A4Z1ILE4"/>
<organism evidence="2 3">
    <name type="scientific">Botryotinia convoluta</name>
    <dbReference type="NCBI Taxonomy" id="54673"/>
    <lineage>
        <taxon>Eukaryota</taxon>
        <taxon>Fungi</taxon>
        <taxon>Dikarya</taxon>
        <taxon>Ascomycota</taxon>
        <taxon>Pezizomycotina</taxon>
        <taxon>Leotiomycetes</taxon>
        <taxon>Helotiales</taxon>
        <taxon>Sclerotiniaceae</taxon>
        <taxon>Botryotinia</taxon>
    </lineage>
</organism>
<feature type="signal peptide" evidence="1">
    <location>
        <begin position="1"/>
        <end position="18"/>
    </location>
</feature>
<reference evidence="2 3" key="1">
    <citation type="submission" date="2017-12" db="EMBL/GenBank/DDBJ databases">
        <title>Comparative genomics of Botrytis spp.</title>
        <authorList>
            <person name="Valero-Jimenez C.A."/>
            <person name="Tapia P."/>
            <person name="Veloso J."/>
            <person name="Silva-Moreno E."/>
            <person name="Staats M."/>
            <person name="Valdes J.H."/>
            <person name="Van Kan J.A.L."/>
        </authorList>
    </citation>
    <scope>NUCLEOTIDE SEQUENCE [LARGE SCALE GENOMIC DNA]</scope>
    <source>
        <strain evidence="2 3">MUCL11595</strain>
    </source>
</reference>
<accession>A0A4Z1ILE4</accession>
<dbReference type="Proteomes" id="UP000297527">
    <property type="component" value="Unassembled WGS sequence"/>
</dbReference>
<keyword evidence="3" id="KW-1185">Reference proteome</keyword>
<dbReference type="InterPro" id="IPR008972">
    <property type="entry name" value="Cupredoxin"/>
</dbReference>
<protein>
    <recommendedName>
        <fullName evidence="4">DUF11 domain-containing protein</fullName>
    </recommendedName>
</protein>
<sequence length="136" mass="14770">MLLCIAILIPSCLPSAIPSQALSNNKRTSTSNCLNAALSRNCWNGNYSIDTDSEEAWPNTGVVVAYTLTITNQTMSPDGTPRWMLVVNGTYPGPTITASEFFPMWSPFPSATLAHLFIDWGDTLEITVVNQIITDG</sequence>
<evidence type="ECO:0008006" key="4">
    <source>
        <dbReference type="Google" id="ProtNLM"/>
    </source>
</evidence>
<dbReference type="OrthoDB" id="2121828at2759"/>